<name>A0ACB8SDF4_9AGAM</name>
<feature type="non-terminal residue" evidence="1">
    <location>
        <position position="107"/>
    </location>
</feature>
<evidence type="ECO:0000313" key="1">
    <source>
        <dbReference type="EMBL" id="KAI0054514.1"/>
    </source>
</evidence>
<keyword evidence="2" id="KW-1185">Reference proteome</keyword>
<dbReference type="EMBL" id="MU277405">
    <property type="protein sequence ID" value="KAI0054514.1"/>
    <property type="molecule type" value="Genomic_DNA"/>
</dbReference>
<organism evidence="1 2">
    <name type="scientific">Artomyces pyxidatus</name>
    <dbReference type="NCBI Taxonomy" id="48021"/>
    <lineage>
        <taxon>Eukaryota</taxon>
        <taxon>Fungi</taxon>
        <taxon>Dikarya</taxon>
        <taxon>Basidiomycota</taxon>
        <taxon>Agaricomycotina</taxon>
        <taxon>Agaricomycetes</taxon>
        <taxon>Russulales</taxon>
        <taxon>Auriscalpiaceae</taxon>
        <taxon>Artomyces</taxon>
    </lineage>
</organism>
<protein>
    <submittedName>
        <fullName evidence="1">Uncharacterized protein</fullName>
    </submittedName>
</protein>
<dbReference type="Proteomes" id="UP000814140">
    <property type="component" value="Unassembled WGS sequence"/>
</dbReference>
<sequence>MISPKFLSQVSVRIANAKGTQTGLPFGGVNVIFTGDFGQLSPVCAKAVFSHDLVSKIDVNAGQSTQGQTALHGALLWRSVNRVVCLKKNMRQAEDLRYASLVGRVRE</sequence>
<reference evidence="1" key="2">
    <citation type="journal article" date="2022" name="New Phytol.">
        <title>Evolutionary transition to the ectomycorrhizal habit in the genomes of a hyperdiverse lineage of mushroom-forming fungi.</title>
        <authorList>
            <person name="Looney B."/>
            <person name="Miyauchi S."/>
            <person name="Morin E."/>
            <person name="Drula E."/>
            <person name="Courty P.E."/>
            <person name="Kohler A."/>
            <person name="Kuo A."/>
            <person name="LaButti K."/>
            <person name="Pangilinan J."/>
            <person name="Lipzen A."/>
            <person name="Riley R."/>
            <person name="Andreopoulos W."/>
            <person name="He G."/>
            <person name="Johnson J."/>
            <person name="Nolan M."/>
            <person name="Tritt A."/>
            <person name="Barry K.W."/>
            <person name="Grigoriev I.V."/>
            <person name="Nagy L.G."/>
            <person name="Hibbett D."/>
            <person name="Henrissat B."/>
            <person name="Matheny P.B."/>
            <person name="Labbe J."/>
            <person name="Martin F.M."/>
        </authorList>
    </citation>
    <scope>NUCLEOTIDE SEQUENCE</scope>
    <source>
        <strain evidence="1">HHB10654</strain>
    </source>
</reference>
<comment type="caution">
    <text evidence="1">The sequence shown here is derived from an EMBL/GenBank/DDBJ whole genome shotgun (WGS) entry which is preliminary data.</text>
</comment>
<gene>
    <name evidence="1" type="ORF">BV25DRAFT_1790310</name>
</gene>
<proteinExistence type="predicted"/>
<reference evidence="1" key="1">
    <citation type="submission" date="2021-03" db="EMBL/GenBank/DDBJ databases">
        <authorList>
            <consortium name="DOE Joint Genome Institute"/>
            <person name="Ahrendt S."/>
            <person name="Looney B.P."/>
            <person name="Miyauchi S."/>
            <person name="Morin E."/>
            <person name="Drula E."/>
            <person name="Courty P.E."/>
            <person name="Chicoki N."/>
            <person name="Fauchery L."/>
            <person name="Kohler A."/>
            <person name="Kuo A."/>
            <person name="Labutti K."/>
            <person name="Pangilinan J."/>
            <person name="Lipzen A."/>
            <person name="Riley R."/>
            <person name="Andreopoulos W."/>
            <person name="He G."/>
            <person name="Johnson J."/>
            <person name="Barry K.W."/>
            <person name="Grigoriev I.V."/>
            <person name="Nagy L."/>
            <person name="Hibbett D."/>
            <person name="Henrissat B."/>
            <person name="Matheny P.B."/>
            <person name="Labbe J."/>
            <person name="Martin F."/>
        </authorList>
    </citation>
    <scope>NUCLEOTIDE SEQUENCE</scope>
    <source>
        <strain evidence="1">HHB10654</strain>
    </source>
</reference>
<accession>A0ACB8SDF4</accession>
<evidence type="ECO:0000313" key="2">
    <source>
        <dbReference type="Proteomes" id="UP000814140"/>
    </source>
</evidence>